<keyword evidence="2" id="KW-1185">Reference proteome</keyword>
<organism evidence="1 2">
    <name type="scientific">Aspergillus leporis</name>
    <dbReference type="NCBI Taxonomy" id="41062"/>
    <lineage>
        <taxon>Eukaryota</taxon>
        <taxon>Fungi</taxon>
        <taxon>Dikarya</taxon>
        <taxon>Ascomycota</taxon>
        <taxon>Pezizomycotina</taxon>
        <taxon>Eurotiomycetes</taxon>
        <taxon>Eurotiomycetidae</taxon>
        <taxon>Eurotiales</taxon>
        <taxon>Aspergillaceae</taxon>
        <taxon>Aspergillus</taxon>
        <taxon>Aspergillus subgen. Circumdati</taxon>
    </lineage>
</organism>
<dbReference type="EMBL" id="ML732312">
    <property type="protein sequence ID" value="KAB8070164.1"/>
    <property type="molecule type" value="Genomic_DNA"/>
</dbReference>
<name>A0A5N5WSJ0_9EURO</name>
<protein>
    <submittedName>
        <fullName evidence="1">Uncharacterized protein</fullName>
    </submittedName>
</protein>
<evidence type="ECO:0000313" key="1">
    <source>
        <dbReference type="EMBL" id="KAB8070164.1"/>
    </source>
</evidence>
<sequence>MYSCMDISYHEVCGVTHGPNTKNFAPSDIYSIHTGGLSSVNSWLSTDRNGCSKWSSKILSTIYHPPPFSWWGSMRSWGR</sequence>
<gene>
    <name evidence="1" type="ORF">BDV29DRAFT_181377</name>
</gene>
<evidence type="ECO:0000313" key="2">
    <source>
        <dbReference type="Proteomes" id="UP000326565"/>
    </source>
</evidence>
<dbReference type="AlphaFoldDB" id="A0A5N5WSJ0"/>
<dbReference type="Proteomes" id="UP000326565">
    <property type="component" value="Unassembled WGS sequence"/>
</dbReference>
<reference evidence="1 2" key="1">
    <citation type="submission" date="2019-04" db="EMBL/GenBank/DDBJ databases">
        <title>Friends and foes A comparative genomics study of 23 Aspergillus species from section Flavi.</title>
        <authorList>
            <consortium name="DOE Joint Genome Institute"/>
            <person name="Kjaerbolling I."/>
            <person name="Vesth T."/>
            <person name="Frisvad J.C."/>
            <person name="Nybo J.L."/>
            <person name="Theobald S."/>
            <person name="Kildgaard S."/>
            <person name="Isbrandt T."/>
            <person name="Kuo A."/>
            <person name="Sato A."/>
            <person name="Lyhne E.K."/>
            <person name="Kogle M.E."/>
            <person name="Wiebenga A."/>
            <person name="Kun R.S."/>
            <person name="Lubbers R.J."/>
            <person name="Makela M.R."/>
            <person name="Barry K."/>
            <person name="Chovatia M."/>
            <person name="Clum A."/>
            <person name="Daum C."/>
            <person name="Haridas S."/>
            <person name="He G."/>
            <person name="LaButti K."/>
            <person name="Lipzen A."/>
            <person name="Mondo S."/>
            <person name="Riley R."/>
            <person name="Salamov A."/>
            <person name="Simmons B.A."/>
            <person name="Magnuson J.K."/>
            <person name="Henrissat B."/>
            <person name="Mortensen U.H."/>
            <person name="Larsen T.O."/>
            <person name="Devries R.P."/>
            <person name="Grigoriev I.V."/>
            <person name="Machida M."/>
            <person name="Baker S.E."/>
            <person name="Andersen M.R."/>
        </authorList>
    </citation>
    <scope>NUCLEOTIDE SEQUENCE [LARGE SCALE GENOMIC DNA]</scope>
    <source>
        <strain evidence="1 2">CBS 151.66</strain>
    </source>
</reference>
<accession>A0A5N5WSJ0</accession>
<proteinExistence type="predicted"/>